<evidence type="ECO:0000256" key="1">
    <source>
        <dbReference type="ARBA" id="ARBA00007118"/>
    </source>
</evidence>
<evidence type="ECO:0000256" key="3">
    <source>
        <dbReference type="ARBA" id="ARBA00022643"/>
    </source>
</evidence>
<dbReference type="Proteomes" id="UP000067111">
    <property type="component" value="Unassembled WGS sequence"/>
</dbReference>
<feature type="binding site" description="in other chain" evidence="8">
    <location>
        <begin position="10"/>
        <end position="12"/>
    </location>
    <ligand>
        <name>FMN</name>
        <dbReference type="ChEBI" id="CHEBI:58210"/>
        <note>ligand shared between dimeric partners</note>
    </ligand>
</feature>
<keyword evidence="5 7" id="KW-0560">Oxidoreductase</keyword>
<comment type="cofactor">
    <cofactor evidence="8">
        <name>FMN</name>
        <dbReference type="ChEBI" id="CHEBI:58210"/>
    </cofactor>
    <text evidence="8">Binds 1 FMN per subunit.</text>
</comment>
<evidence type="ECO:0000256" key="6">
    <source>
        <dbReference type="ARBA" id="ARBA00023027"/>
    </source>
</evidence>
<feature type="binding site" evidence="8">
    <location>
        <position position="35"/>
    </location>
    <ligand>
        <name>FMN</name>
        <dbReference type="ChEBI" id="CHEBI:58210"/>
        <note>ligand shared between dimeric partners</note>
    </ligand>
</feature>
<dbReference type="InterPro" id="IPR000415">
    <property type="entry name" value="Nitroreductase-like"/>
</dbReference>
<sequence length="189" mass="20306">MQALDALLNRVSVPRLLEPAPTQEQRDVLFAAAMRAPDHGQLRPWRFLTVEGAAREQMGTLLAEAARLQDADAPQAVIDKAQNGPLRAPLVVVVIARLQEHFKVPKSEQLLAAACAAHGILLAAYAQGIGAVWRTGELSYSAHVAKGLGLTADEQVIGFLYLGTPQNPPRTAPKEDVAPFVQAWLGPQV</sequence>
<dbReference type="Pfam" id="PF00881">
    <property type="entry name" value="Nitroreductase"/>
    <property type="match status" value="1"/>
</dbReference>
<dbReference type="PIRSF" id="PIRSF000232">
    <property type="entry name" value="YdjA"/>
    <property type="match status" value="1"/>
</dbReference>
<dbReference type="CDD" id="cd02135">
    <property type="entry name" value="YdjA-like"/>
    <property type="match status" value="1"/>
</dbReference>
<evidence type="ECO:0000256" key="4">
    <source>
        <dbReference type="ARBA" id="ARBA00022857"/>
    </source>
</evidence>
<gene>
    <name evidence="11" type="ORF">AWV77_10720</name>
    <name evidence="10" type="ORF">CYL20_13565</name>
</gene>
<evidence type="ECO:0000256" key="5">
    <source>
        <dbReference type="ARBA" id="ARBA00023002"/>
    </source>
</evidence>
<dbReference type="NCBIfam" id="NF008088">
    <property type="entry name" value="PRK10828.1"/>
    <property type="match status" value="1"/>
</dbReference>
<dbReference type="EC" id="1.-.-.-" evidence="7"/>
<dbReference type="OrthoDB" id="9804207at2"/>
<evidence type="ECO:0000313" key="13">
    <source>
        <dbReference type="Proteomes" id="UP000237830"/>
    </source>
</evidence>
<dbReference type="PANTHER" id="PTHR43821">
    <property type="entry name" value="NAD(P)H NITROREDUCTASE YDJA-RELATED"/>
    <property type="match status" value="1"/>
</dbReference>
<feature type="domain" description="Nitroreductase" evidence="9">
    <location>
        <begin position="10"/>
        <end position="163"/>
    </location>
</feature>
<dbReference type="InterPro" id="IPR029479">
    <property type="entry name" value="Nitroreductase"/>
</dbReference>
<evidence type="ECO:0000313" key="10">
    <source>
        <dbReference type="EMBL" id="AVE05524.1"/>
    </source>
</evidence>
<keyword evidence="2 7" id="KW-0285">Flavoprotein</keyword>
<dbReference type="InterPro" id="IPR052530">
    <property type="entry name" value="NAD(P)H_nitroreductase"/>
</dbReference>
<dbReference type="GO" id="GO:0016491">
    <property type="term" value="F:oxidoreductase activity"/>
    <property type="evidence" value="ECO:0007669"/>
    <property type="project" value="UniProtKB-UniRule"/>
</dbReference>
<feature type="binding site" evidence="8">
    <location>
        <position position="39"/>
    </location>
    <ligand>
        <name>FMN</name>
        <dbReference type="ChEBI" id="CHEBI:58210"/>
        <note>ligand shared between dimeric partners</note>
    </ligand>
</feature>
<evidence type="ECO:0000259" key="9">
    <source>
        <dbReference type="Pfam" id="PF00881"/>
    </source>
</evidence>
<organism evidence="11 12">
    <name type="scientific">Pseudomonas palleroniana</name>
    <dbReference type="NCBI Taxonomy" id="191390"/>
    <lineage>
        <taxon>Bacteria</taxon>
        <taxon>Pseudomonadati</taxon>
        <taxon>Pseudomonadota</taxon>
        <taxon>Gammaproteobacteria</taxon>
        <taxon>Pseudomonadales</taxon>
        <taxon>Pseudomonadaceae</taxon>
        <taxon>Pseudomonas</taxon>
    </lineage>
</organism>
<accession>A0A0X7K571</accession>
<proteinExistence type="inferred from homology"/>
<dbReference type="RefSeq" id="WP_060754240.1">
    <property type="nucleotide sequence ID" value="NZ_CP025494.1"/>
</dbReference>
<reference evidence="11" key="2">
    <citation type="submission" date="2016-01" db="EMBL/GenBank/DDBJ databases">
        <authorList>
            <person name="McClelland M."/>
            <person name="Jain A."/>
            <person name="Saraogi P."/>
            <person name="Mendelson R."/>
            <person name="Westerman R."/>
            <person name="SanMiguel P."/>
            <person name="Csonka L."/>
        </authorList>
    </citation>
    <scope>NUCLEOTIDE SEQUENCE [LARGE SCALE GENOMIC DNA]</scope>
    <source>
        <strain evidence="11">Ps006</strain>
    </source>
</reference>
<reference evidence="10 13" key="3">
    <citation type="submission" date="2017-12" db="EMBL/GenBank/DDBJ databases">
        <title>Genome sequence of Pseudomonas palleroniana MAB3.</title>
        <authorList>
            <person name="Nascimento F.X."/>
        </authorList>
    </citation>
    <scope>NUCLEOTIDE SEQUENCE [LARGE SCALE GENOMIC DNA]</scope>
    <source>
        <strain evidence="10 13">MAB3</strain>
    </source>
</reference>
<evidence type="ECO:0000256" key="2">
    <source>
        <dbReference type="ARBA" id="ARBA00022630"/>
    </source>
</evidence>
<keyword evidence="6 7" id="KW-0520">NAD</keyword>
<evidence type="ECO:0000256" key="7">
    <source>
        <dbReference type="PIRNR" id="PIRNR000232"/>
    </source>
</evidence>
<protein>
    <recommendedName>
        <fullName evidence="7">Putative NAD(P)H nitroreductase</fullName>
        <ecNumber evidence="7">1.-.-.-</ecNumber>
    </recommendedName>
</protein>
<evidence type="ECO:0000256" key="8">
    <source>
        <dbReference type="PIRSR" id="PIRSR000232-1"/>
    </source>
</evidence>
<accession>A0A2L1JAK0</accession>
<keyword evidence="4 7" id="KW-0521">NADP</keyword>
<name>A0A0X7K571_9PSED</name>
<dbReference type="GeneID" id="97919984"/>
<dbReference type="EMBL" id="CP025494">
    <property type="protein sequence ID" value="AVE05524.1"/>
    <property type="molecule type" value="Genomic_DNA"/>
</dbReference>
<evidence type="ECO:0000313" key="12">
    <source>
        <dbReference type="Proteomes" id="UP000067111"/>
    </source>
</evidence>
<reference evidence="12" key="1">
    <citation type="submission" date="2016-01" db="EMBL/GenBank/DDBJ databases">
        <authorList>
            <person name="Gamez R.M."/>
            <person name="Rodriguez F."/>
            <person name="Bernal J.F."/>
            <person name="Agarwala R."/>
            <person name="Landsman D."/>
            <person name="Marino-Ramirez L."/>
        </authorList>
    </citation>
    <scope>NUCLEOTIDE SEQUENCE [LARGE SCALE GENOMIC DNA]</scope>
    <source>
        <strain evidence="12">Ps006</strain>
    </source>
</reference>
<keyword evidence="3 7" id="KW-0288">FMN</keyword>
<dbReference type="InterPro" id="IPR026021">
    <property type="entry name" value="YdjA-like"/>
</dbReference>
<evidence type="ECO:0000313" key="11">
    <source>
        <dbReference type="EMBL" id="KWU50898.1"/>
    </source>
</evidence>
<feature type="binding site" description="in other chain" evidence="8">
    <location>
        <begin position="133"/>
        <end position="135"/>
    </location>
    <ligand>
        <name>FMN</name>
        <dbReference type="ChEBI" id="CHEBI:58210"/>
        <note>ligand shared between dimeric partners</note>
    </ligand>
</feature>
<dbReference type="SUPFAM" id="SSF55469">
    <property type="entry name" value="FMN-dependent nitroreductase-like"/>
    <property type="match status" value="1"/>
</dbReference>
<dbReference type="AlphaFoldDB" id="A0A0X7K571"/>
<comment type="similarity">
    <text evidence="1 7">Belongs to the nitroreductase family.</text>
</comment>
<dbReference type="Gene3D" id="3.40.109.10">
    <property type="entry name" value="NADH Oxidase"/>
    <property type="match status" value="1"/>
</dbReference>
<dbReference type="Proteomes" id="UP000237830">
    <property type="component" value="Chromosome"/>
</dbReference>
<dbReference type="EMBL" id="LRMR01000010">
    <property type="protein sequence ID" value="KWU50898.1"/>
    <property type="molecule type" value="Genomic_DNA"/>
</dbReference>
<dbReference type="PANTHER" id="PTHR43821:SF1">
    <property type="entry name" value="NAD(P)H NITROREDUCTASE YDJA-RELATED"/>
    <property type="match status" value="1"/>
</dbReference>